<name>A0A1B2ICF0_9CAUD</name>
<dbReference type="PANTHER" id="PTHR43877">
    <property type="entry name" value="AMINOALKYLPHOSPHONATE N-ACETYLTRANSFERASE-RELATED-RELATED"/>
    <property type="match status" value="1"/>
</dbReference>
<evidence type="ECO:0000256" key="1">
    <source>
        <dbReference type="ARBA" id="ARBA00022679"/>
    </source>
</evidence>
<feature type="domain" description="N-acetyltransferase" evidence="3">
    <location>
        <begin position="18"/>
        <end position="158"/>
    </location>
</feature>
<gene>
    <name evidence="4" type="ORF">EARLPHILLIPIV_97</name>
</gene>
<proteinExistence type="predicted"/>
<evidence type="ECO:0000313" key="5">
    <source>
        <dbReference type="Proteomes" id="UP000201594"/>
    </source>
</evidence>
<dbReference type="OrthoDB" id="21647at10239"/>
<dbReference type="GeneID" id="29061700"/>
<dbReference type="Pfam" id="PF00583">
    <property type="entry name" value="Acetyltransf_1"/>
    <property type="match status" value="1"/>
</dbReference>
<evidence type="ECO:0000259" key="3">
    <source>
        <dbReference type="PROSITE" id="PS51186"/>
    </source>
</evidence>
<dbReference type="RefSeq" id="YP_009278409.1">
    <property type="nucleotide sequence ID" value="NC_031007.1"/>
</dbReference>
<dbReference type="Gene3D" id="3.40.630.30">
    <property type="match status" value="1"/>
</dbReference>
<keyword evidence="2" id="KW-0012">Acyltransferase</keyword>
<dbReference type="GO" id="GO:0016747">
    <property type="term" value="F:acyltransferase activity, transferring groups other than amino-acyl groups"/>
    <property type="evidence" value="ECO:0007669"/>
    <property type="project" value="InterPro"/>
</dbReference>
<keyword evidence="1 4" id="KW-0808">Transferase</keyword>
<dbReference type="SUPFAM" id="SSF55729">
    <property type="entry name" value="Acyl-CoA N-acyltransferases (Nat)"/>
    <property type="match status" value="1"/>
</dbReference>
<dbReference type="EMBL" id="KX397367">
    <property type="protein sequence ID" value="ANZ48946.1"/>
    <property type="molecule type" value="Genomic_DNA"/>
</dbReference>
<dbReference type="KEGG" id="vg:29061700"/>
<dbReference type="Proteomes" id="UP000201594">
    <property type="component" value="Segment"/>
</dbReference>
<protein>
    <submittedName>
        <fullName evidence="4">Putative ribosomal-protein-alanine N-acetyltransferase</fullName>
    </submittedName>
</protein>
<evidence type="ECO:0000313" key="4">
    <source>
        <dbReference type="EMBL" id="ANZ48946.1"/>
    </source>
</evidence>
<dbReference type="InterPro" id="IPR016181">
    <property type="entry name" value="Acyl_CoA_acyltransferase"/>
</dbReference>
<organism evidence="4 5">
    <name type="scientific">Erwinia phage vB_EamM_EarlPhillipIV</name>
    <dbReference type="NCBI Taxonomy" id="1883372"/>
    <lineage>
        <taxon>Viruses</taxon>
        <taxon>Duplodnaviria</taxon>
        <taxon>Heunggongvirae</taxon>
        <taxon>Uroviricota</taxon>
        <taxon>Caudoviricetes</taxon>
        <taxon>Chimalliviridae</taxon>
        <taxon>Derbicusvirus</taxon>
        <taxon>Derbicusvirus derbicus</taxon>
    </lineage>
</organism>
<dbReference type="InterPro" id="IPR050832">
    <property type="entry name" value="Bact_Acetyltransf"/>
</dbReference>
<accession>A0A1B2ICF0</accession>
<dbReference type="CDD" id="cd04301">
    <property type="entry name" value="NAT_SF"/>
    <property type="match status" value="1"/>
</dbReference>
<sequence length="158" mass="17774">MGEIRDVEFVVFTDMDSGLYRQLEPQLLVLQAELTKQELASVFAAMGIEPRDIPLPPAKPDWWKGSLLVAYNADRVHGFVSLRKDSVETQAKINNLIVHQESRGFGIASELMTRATEQAQGEGYTSIVLEVMHDNPAAEALYRKLGFVFLTKKMCKLF</sequence>
<dbReference type="PROSITE" id="PS51186">
    <property type="entry name" value="GNAT"/>
    <property type="match status" value="1"/>
</dbReference>
<reference evidence="4 5" key="1">
    <citation type="submission" date="2016-06" db="EMBL/GenBank/DDBJ databases">
        <authorList>
            <person name="Kjaerup R.B."/>
            <person name="Dalgaard T.S."/>
            <person name="Juul-Madsen H.R."/>
        </authorList>
    </citation>
    <scope>NUCLEOTIDE SEQUENCE [LARGE SCALE GENOMIC DNA]</scope>
</reference>
<evidence type="ECO:0000256" key="2">
    <source>
        <dbReference type="ARBA" id="ARBA00023315"/>
    </source>
</evidence>
<dbReference type="InterPro" id="IPR000182">
    <property type="entry name" value="GNAT_dom"/>
</dbReference>